<keyword evidence="6 7" id="KW-0472">Membrane</keyword>
<dbReference type="GO" id="GO:0005886">
    <property type="term" value="C:plasma membrane"/>
    <property type="evidence" value="ECO:0007669"/>
    <property type="project" value="UniProtKB-SubCell"/>
</dbReference>
<evidence type="ECO:0000256" key="3">
    <source>
        <dbReference type="ARBA" id="ARBA00022475"/>
    </source>
</evidence>
<dbReference type="InterPro" id="IPR050366">
    <property type="entry name" value="BP-dependent_transpt_permease"/>
</dbReference>
<feature type="transmembrane region" description="Helical" evidence="7">
    <location>
        <begin position="92"/>
        <end position="117"/>
    </location>
</feature>
<organism evidence="9 10">
    <name type="scientific">Blautia obeum</name>
    <dbReference type="NCBI Taxonomy" id="40520"/>
    <lineage>
        <taxon>Bacteria</taxon>
        <taxon>Bacillati</taxon>
        <taxon>Bacillota</taxon>
        <taxon>Clostridia</taxon>
        <taxon>Lachnospirales</taxon>
        <taxon>Lachnospiraceae</taxon>
        <taxon>Blautia</taxon>
    </lineage>
</organism>
<dbReference type="GO" id="GO:0055085">
    <property type="term" value="P:transmembrane transport"/>
    <property type="evidence" value="ECO:0007669"/>
    <property type="project" value="InterPro"/>
</dbReference>
<name>A0A174CE01_9FIRM</name>
<reference evidence="9 10" key="1">
    <citation type="submission" date="2015-09" db="EMBL/GenBank/DDBJ databases">
        <authorList>
            <consortium name="Pathogen Informatics"/>
        </authorList>
    </citation>
    <scope>NUCLEOTIDE SEQUENCE [LARGE SCALE GENOMIC DNA]</scope>
    <source>
        <strain evidence="9 10">2789STDY5608838</strain>
    </source>
</reference>
<dbReference type="InterPro" id="IPR000515">
    <property type="entry name" value="MetI-like"/>
</dbReference>
<keyword evidence="2 7" id="KW-0813">Transport</keyword>
<feature type="transmembrane region" description="Helical" evidence="7">
    <location>
        <begin position="260"/>
        <end position="281"/>
    </location>
</feature>
<dbReference type="Proteomes" id="UP000095447">
    <property type="component" value="Unassembled WGS sequence"/>
</dbReference>
<sequence>MTNHLFELAGNRKTETVIPKSKKKWYQGKPVVSAAILILIVLGCLCAELIMTKDPAYMDLLNYNKAPDREFLFGTDTMGRDIFSMIWYGGRISILIGGLATVISTFIAVVVGAFSGVAPAWLDELIMRFTEIFLSIPTLLLIILLQAIMGDANMLSLSFVIGVTSWTSIAKVVRTEVRQIRNSEYIIAARCMGAGFFRILWKHLVPNFFSSIMFMVVMNIRTAMISEATLSFMGIGLPIEVITWGSMLSLSDKALMTGSWWIILIPGLFLITTVLCLTNIGNACRERTNRKESNF</sequence>
<dbReference type="AlphaFoldDB" id="A0A174CE01"/>
<evidence type="ECO:0000256" key="2">
    <source>
        <dbReference type="ARBA" id="ARBA00022448"/>
    </source>
</evidence>
<comment type="similarity">
    <text evidence="7">Belongs to the binding-protein-dependent transport system permease family.</text>
</comment>
<dbReference type="EMBL" id="CYZA01000010">
    <property type="protein sequence ID" value="CUO09806.1"/>
    <property type="molecule type" value="Genomic_DNA"/>
</dbReference>
<dbReference type="CDD" id="cd06261">
    <property type="entry name" value="TM_PBP2"/>
    <property type="match status" value="1"/>
</dbReference>
<feature type="transmembrane region" description="Helical" evidence="7">
    <location>
        <begin position="230"/>
        <end position="248"/>
    </location>
</feature>
<evidence type="ECO:0000313" key="10">
    <source>
        <dbReference type="Proteomes" id="UP000095447"/>
    </source>
</evidence>
<dbReference type="PANTHER" id="PTHR43386:SF1">
    <property type="entry name" value="D,D-DIPEPTIDE TRANSPORT SYSTEM PERMEASE PROTEIN DDPC-RELATED"/>
    <property type="match status" value="1"/>
</dbReference>
<feature type="transmembrane region" description="Helical" evidence="7">
    <location>
        <begin position="31"/>
        <end position="51"/>
    </location>
</feature>
<evidence type="ECO:0000256" key="5">
    <source>
        <dbReference type="ARBA" id="ARBA00022989"/>
    </source>
</evidence>
<dbReference type="InterPro" id="IPR035906">
    <property type="entry name" value="MetI-like_sf"/>
</dbReference>
<accession>A0A174CE01</accession>
<dbReference type="SUPFAM" id="SSF161098">
    <property type="entry name" value="MetI-like"/>
    <property type="match status" value="1"/>
</dbReference>
<comment type="subcellular location">
    <subcellularLocation>
        <location evidence="1 7">Cell membrane</location>
        <topology evidence="1 7">Multi-pass membrane protein</topology>
    </subcellularLocation>
</comment>
<evidence type="ECO:0000259" key="8">
    <source>
        <dbReference type="PROSITE" id="PS50928"/>
    </source>
</evidence>
<keyword evidence="5 7" id="KW-1133">Transmembrane helix</keyword>
<proteinExistence type="inferred from homology"/>
<evidence type="ECO:0000256" key="4">
    <source>
        <dbReference type="ARBA" id="ARBA00022692"/>
    </source>
</evidence>
<feature type="transmembrane region" description="Helical" evidence="7">
    <location>
        <begin position="154"/>
        <end position="173"/>
    </location>
</feature>
<dbReference type="Pfam" id="PF00528">
    <property type="entry name" value="BPD_transp_1"/>
    <property type="match status" value="1"/>
</dbReference>
<protein>
    <submittedName>
        <fullName evidence="9">Glutathione transport system permease protein gsiD</fullName>
    </submittedName>
</protein>
<dbReference type="RefSeq" id="WP_055053574.1">
    <property type="nucleotide sequence ID" value="NZ_CYZA01000010.1"/>
</dbReference>
<keyword evidence="3" id="KW-1003">Cell membrane</keyword>
<feature type="transmembrane region" description="Helical" evidence="7">
    <location>
        <begin position="129"/>
        <end position="148"/>
    </location>
</feature>
<dbReference type="PANTHER" id="PTHR43386">
    <property type="entry name" value="OLIGOPEPTIDE TRANSPORT SYSTEM PERMEASE PROTEIN APPC"/>
    <property type="match status" value="1"/>
</dbReference>
<feature type="domain" description="ABC transmembrane type-1" evidence="8">
    <location>
        <begin position="90"/>
        <end position="281"/>
    </location>
</feature>
<evidence type="ECO:0000256" key="6">
    <source>
        <dbReference type="ARBA" id="ARBA00023136"/>
    </source>
</evidence>
<dbReference type="PROSITE" id="PS50928">
    <property type="entry name" value="ABC_TM1"/>
    <property type="match status" value="1"/>
</dbReference>
<dbReference type="Gene3D" id="1.10.3720.10">
    <property type="entry name" value="MetI-like"/>
    <property type="match status" value="1"/>
</dbReference>
<evidence type="ECO:0000256" key="1">
    <source>
        <dbReference type="ARBA" id="ARBA00004651"/>
    </source>
</evidence>
<gene>
    <name evidence="9" type="primary">gsiD_1</name>
    <name evidence="9" type="ORF">ERS852395_02075</name>
</gene>
<keyword evidence="4 7" id="KW-0812">Transmembrane</keyword>
<evidence type="ECO:0000313" key="9">
    <source>
        <dbReference type="EMBL" id="CUO09806.1"/>
    </source>
</evidence>
<evidence type="ECO:0000256" key="7">
    <source>
        <dbReference type="RuleBase" id="RU363032"/>
    </source>
</evidence>